<dbReference type="SUPFAM" id="SSF51316">
    <property type="entry name" value="Mss4-like"/>
    <property type="match status" value="1"/>
</dbReference>
<dbReference type="EMBL" id="KZ678129">
    <property type="protein sequence ID" value="PSN73477.1"/>
    <property type="molecule type" value="Genomic_DNA"/>
</dbReference>
<dbReference type="Proteomes" id="UP000240883">
    <property type="component" value="Unassembled WGS sequence"/>
</dbReference>
<proteinExistence type="inferred from homology"/>
<comment type="similarity">
    <text evidence="1">Belongs to the Gfa family.</text>
</comment>
<keyword evidence="4" id="KW-0456">Lyase</keyword>
<protein>
    <recommendedName>
        <fullName evidence="6">CENP-V/GFA domain-containing protein</fullName>
    </recommendedName>
</protein>
<feature type="non-terminal residue" evidence="7">
    <location>
        <position position="223"/>
    </location>
</feature>
<evidence type="ECO:0000256" key="2">
    <source>
        <dbReference type="ARBA" id="ARBA00022723"/>
    </source>
</evidence>
<organism evidence="7 8">
    <name type="scientific">Corynespora cassiicola Philippines</name>
    <dbReference type="NCBI Taxonomy" id="1448308"/>
    <lineage>
        <taxon>Eukaryota</taxon>
        <taxon>Fungi</taxon>
        <taxon>Dikarya</taxon>
        <taxon>Ascomycota</taxon>
        <taxon>Pezizomycotina</taxon>
        <taxon>Dothideomycetes</taxon>
        <taxon>Pleosporomycetidae</taxon>
        <taxon>Pleosporales</taxon>
        <taxon>Corynesporascaceae</taxon>
        <taxon>Corynespora</taxon>
    </lineage>
</organism>
<evidence type="ECO:0000256" key="1">
    <source>
        <dbReference type="ARBA" id="ARBA00005495"/>
    </source>
</evidence>
<keyword evidence="8" id="KW-1185">Reference proteome</keyword>
<dbReference type="PROSITE" id="PS51891">
    <property type="entry name" value="CENP_V_GFA"/>
    <property type="match status" value="1"/>
</dbReference>
<reference evidence="7 8" key="1">
    <citation type="journal article" date="2018" name="Front. Microbiol.">
        <title>Genome-Wide Analysis of Corynespora cassiicola Leaf Fall Disease Putative Effectors.</title>
        <authorList>
            <person name="Lopez D."/>
            <person name="Ribeiro S."/>
            <person name="Label P."/>
            <person name="Fumanal B."/>
            <person name="Venisse J.S."/>
            <person name="Kohler A."/>
            <person name="de Oliveira R.R."/>
            <person name="Labutti K."/>
            <person name="Lipzen A."/>
            <person name="Lail K."/>
            <person name="Bauer D."/>
            <person name="Ohm R.A."/>
            <person name="Barry K.W."/>
            <person name="Spatafora J."/>
            <person name="Grigoriev I.V."/>
            <person name="Martin F.M."/>
            <person name="Pujade-Renaud V."/>
        </authorList>
    </citation>
    <scope>NUCLEOTIDE SEQUENCE [LARGE SCALE GENOMIC DNA]</scope>
    <source>
        <strain evidence="7 8">Philippines</strain>
    </source>
</reference>
<dbReference type="PANTHER" id="PTHR33337">
    <property type="entry name" value="GFA DOMAIN-CONTAINING PROTEIN"/>
    <property type="match status" value="1"/>
</dbReference>
<evidence type="ECO:0000313" key="7">
    <source>
        <dbReference type="EMBL" id="PSN73477.1"/>
    </source>
</evidence>
<evidence type="ECO:0000256" key="5">
    <source>
        <dbReference type="SAM" id="MobiDB-lite"/>
    </source>
</evidence>
<dbReference type="GO" id="GO:0046872">
    <property type="term" value="F:metal ion binding"/>
    <property type="evidence" value="ECO:0007669"/>
    <property type="project" value="UniProtKB-KW"/>
</dbReference>
<dbReference type="PANTHER" id="PTHR33337:SF33">
    <property type="entry name" value="CENP-V_GFA DOMAIN-CONTAINING PROTEIN"/>
    <property type="match status" value="1"/>
</dbReference>
<accession>A0A2T2P731</accession>
<feature type="region of interest" description="Disordered" evidence="5">
    <location>
        <begin position="166"/>
        <end position="205"/>
    </location>
</feature>
<sequence length="223" mass="25036">MSTTRKFPALSGACSCGLTRYRMETAPLYCYACHCLECQKTSGSAFLMAALIEPYCVTSIGPMRPAYLISKNRAGKQTEHAMCSRCHTILWGTKDHGGLLNVRIGTLDYPNIFEPDVHSFVESKVPWITLPKEAKTSKRQFDPEVDWPKQSMARYELFLARSKAQKNDSVKLEEPGVGQGGDETPTAGSPKERADEDEFEKRCLDMEESLQDRLEKLSLKLSE</sequence>
<name>A0A2T2P731_CORCC</name>
<dbReference type="OrthoDB" id="2212170at2759"/>
<dbReference type="InterPro" id="IPR006913">
    <property type="entry name" value="CENP-V/GFA"/>
</dbReference>
<gene>
    <name evidence="7" type="ORF">BS50DRAFT_466656</name>
</gene>
<dbReference type="AlphaFoldDB" id="A0A2T2P731"/>
<keyword evidence="3" id="KW-0862">Zinc</keyword>
<feature type="domain" description="CENP-V/GFA" evidence="6">
    <location>
        <begin position="10"/>
        <end position="142"/>
    </location>
</feature>
<evidence type="ECO:0000256" key="4">
    <source>
        <dbReference type="ARBA" id="ARBA00023239"/>
    </source>
</evidence>
<dbReference type="STRING" id="1448308.A0A2T2P731"/>
<dbReference type="Pfam" id="PF04828">
    <property type="entry name" value="GFA"/>
    <property type="match status" value="1"/>
</dbReference>
<dbReference type="Gene3D" id="3.90.1590.10">
    <property type="entry name" value="glutathione-dependent formaldehyde- activating enzyme (gfa)"/>
    <property type="match status" value="1"/>
</dbReference>
<feature type="compositionally biased region" description="Basic and acidic residues" evidence="5">
    <location>
        <begin position="190"/>
        <end position="205"/>
    </location>
</feature>
<dbReference type="GO" id="GO:0016846">
    <property type="term" value="F:carbon-sulfur lyase activity"/>
    <property type="evidence" value="ECO:0007669"/>
    <property type="project" value="InterPro"/>
</dbReference>
<evidence type="ECO:0000259" key="6">
    <source>
        <dbReference type="PROSITE" id="PS51891"/>
    </source>
</evidence>
<keyword evidence="2" id="KW-0479">Metal-binding</keyword>
<evidence type="ECO:0000313" key="8">
    <source>
        <dbReference type="Proteomes" id="UP000240883"/>
    </source>
</evidence>
<dbReference type="InterPro" id="IPR011057">
    <property type="entry name" value="Mss4-like_sf"/>
</dbReference>
<evidence type="ECO:0000256" key="3">
    <source>
        <dbReference type="ARBA" id="ARBA00022833"/>
    </source>
</evidence>